<dbReference type="Proteomes" id="UP001497527">
    <property type="component" value="Unassembled WGS sequence"/>
</dbReference>
<organism evidence="1 2">
    <name type="scientific">Tenacibaculum polynesiense</name>
    <dbReference type="NCBI Taxonomy" id="3137857"/>
    <lineage>
        <taxon>Bacteria</taxon>
        <taxon>Pseudomonadati</taxon>
        <taxon>Bacteroidota</taxon>
        <taxon>Flavobacteriia</taxon>
        <taxon>Flavobacteriales</taxon>
        <taxon>Flavobacteriaceae</taxon>
        <taxon>Tenacibaculum</taxon>
    </lineage>
</organism>
<proteinExistence type="predicted"/>
<dbReference type="RefSeq" id="WP_348715345.1">
    <property type="nucleotide sequence ID" value="NZ_CAXJIO010000010.1"/>
</dbReference>
<accession>A0ABM9P7H2</accession>
<name>A0ABM9P7H2_9FLAO</name>
<comment type="caution">
    <text evidence="1">The sequence shown here is derived from an EMBL/GenBank/DDBJ whole genome shotgun (WGS) entry which is preliminary data.</text>
</comment>
<keyword evidence="2" id="KW-1185">Reference proteome</keyword>
<gene>
    <name evidence="1" type="ORF">T190423A01A_10048</name>
</gene>
<protein>
    <submittedName>
        <fullName evidence="1">Uncharacterized protein</fullName>
    </submittedName>
</protein>
<sequence>MEEIVFKALIFNTKHIEVDTFIKEVLEANSQEDITKEDIKEAIIKLVLYKFIKVKKVPPKGNYIYKENNFFKARELGSVHQWLDQQRFMQAC</sequence>
<reference evidence="1 2" key="1">
    <citation type="submission" date="2024-05" db="EMBL/GenBank/DDBJ databases">
        <authorList>
            <person name="Duchaud E."/>
        </authorList>
    </citation>
    <scope>NUCLEOTIDE SEQUENCE [LARGE SCALE GENOMIC DNA]</scope>
    <source>
        <strain evidence="1">Ena-SAMPLE-TAB-13-05-2024-13:56:06:370-140308</strain>
    </source>
</reference>
<dbReference type="EMBL" id="CAXJIO010000010">
    <property type="protein sequence ID" value="CAL2101485.1"/>
    <property type="molecule type" value="Genomic_DNA"/>
</dbReference>
<evidence type="ECO:0000313" key="2">
    <source>
        <dbReference type="Proteomes" id="UP001497527"/>
    </source>
</evidence>
<evidence type="ECO:0000313" key="1">
    <source>
        <dbReference type="EMBL" id="CAL2101485.1"/>
    </source>
</evidence>